<comment type="function">
    <text evidence="10">Catalyzes the acyloin condensation reaction between C atoms 2 and 3 of pyruvate and glyceraldehyde 3-phosphate to yield 1-deoxy-D-xylulose-5-phosphate (DXP).</text>
</comment>
<feature type="domain" description="Transketolase-like pyrimidine-binding" evidence="11">
    <location>
        <begin position="319"/>
        <end position="484"/>
    </location>
</feature>
<proteinExistence type="inferred from homology"/>
<comment type="cofactor">
    <cofactor evidence="10">
        <name>thiamine diphosphate</name>
        <dbReference type="ChEBI" id="CHEBI:58937"/>
    </cofactor>
    <text evidence="10">Binds 1 thiamine pyrophosphate per subunit.</text>
</comment>
<dbReference type="SUPFAM" id="SSF52922">
    <property type="entry name" value="TK C-terminal domain-like"/>
    <property type="match status" value="1"/>
</dbReference>
<evidence type="ECO:0000259" key="11">
    <source>
        <dbReference type="SMART" id="SM00861"/>
    </source>
</evidence>
<dbReference type="InterPro" id="IPR020826">
    <property type="entry name" value="Transketolase_BS"/>
</dbReference>
<dbReference type="Proteomes" id="UP001235712">
    <property type="component" value="Unassembled WGS sequence"/>
</dbReference>
<feature type="binding site" evidence="10">
    <location>
        <begin position="146"/>
        <end position="147"/>
    </location>
    <ligand>
        <name>thiamine diphosphate</name>
        <dbReference type="ChEBI" id="CHEBI:58937"/>
    </ligand>
</feature>
<evidence type="ECO:0000313" key="13">
    <source>
        <dbReference type="Proteomes" id="UP001235712"/>
    </source>
</evidence>
<keyword evidence="5 10" id="KW-0479">Metal-binding</keyword>
<evidence type="ECO:0000256" key="1">
    <source>
        <dbReference type="ARBA" id="ARBA00004980"/>
    </source>
</evidence>
<comment type="caution">
    <text evidence="12">The sequence shown here is derived from an EMBL/GenBank/DDBJ whole genome shotgun (WGS) entry which is preliminary data.</text>
</comment>
<feature type="binding site" evidence="10">
    <location>
        <position position="370"/>
    </location>
    <ligand>
        <name>thiamine diphosphate</name>
        <dbReference type="ChEBI" id="CHEBI:58937"/>
    </ligand>
</feature>
<gene>
    <name evidence="10" type="primary">dxs</name>
    <name evidence="12" type="ORF">J2S57_000265</name>
</gene>
<feature type="binding site" evidence="10">
    <location>
        <position position="286"/>
    </location>
    <ligand>
        <name>thiamine diphosphate</name>
        <dbReference type="ChEBI" id="CHEBI:58937"/>
    </ligand>
</feature>
<accession>A0ABT9NVR4</accession>
<comment type="pathway">
    <text evidence="1 10">Metabolic intermediate biosynthesis; 1-deoxy-D-xylulose 5-phosphate biosynthesis; 1-deoxy-D-xylulose 5-phosphate from D-glyceraldehyde 3-phosphate and pyruvate: step 1/1.</text>
</comment>
<dbReference type="PANTHER" id="PTHR43322">
    <property type="entry name" value="1-D-DEOXYXYLULOSE 5-PHOSPHATE SYNTHASE-RELATED"/>
    <property type="match status" value="1"/>
</dbReference>
<dbReference type="Gene3D" id="3.40.50.920">
    <property type="match status" value="1"/>
</dbReference>
<feature type="binding site" evidence="10">
    <location>
        <position position="175"/>
    </location>
    <ligand>
        <name>Mg(2+)</name>
        <dbReference type="ChEBI" id="CHEBI:18420"/>
    </ligand>
</feature>
<organism evidence="12 13">
    <name type="scientific">Kineosporia succinea</name>
    <dbReference type="NCBI Taxonomy" id="84632"/>
    <lineage>
        <taxon>Bacteria</taxon>
        <taxon>Bacillati</taxon>
        <taxon>Actinomycetota</taxon>
        <taxon>Actinomycetes</taxon>
        <taxon>Kineosporiales</taxon>
        <taxon>Kineosporiaceae</taxon>
        <taxon>Kineosporia</taxon>
    </lineage>
</organism>
<comment type="similarity">
    <text evidence="2 10">Belongs to the transketolase family. DXPS subfamily.</text>
</comment>
<dbReference type="SUPFAM" id="SSF52518">
    <property type="entry name" value="Thiamin diphosphate-binding fold (THDP-binding)"/>
    <property type="match status" value="2"/>
</dbReference>
<evidence type="ECO:0000256" key="4">
    <source>
        <dbReference type="ARBA" id="ARBA00022679"/>
    </source>
</evidence>
<dbReference type="Pfam" id="PF13292">
    <property type="entry name" value="DXP_synthase_N"/>
    <property type="match status" value="1"/>
</dbReference>
<dbReference type="PANTHER" id="PTHR43322:SF5">
    <property type="entry name" value="1-DEOXY-D-XYLULOSE-5-PHOSPHATE SYNTHASE, CHLOROPLASTIC"/>
    <property type="match status" value="1"/>
</dbReference>
<feature type="binding site" evidence="10">
    <location>
        <position position="175"/>
    </location>
    <ligand>
        <name>thiamine diphosphate</name>
        <dbReference type="ChEBI" id="CHEBI:58937"/>
    </ligand>
</feature>
<evidence type="ECO:0000256" key="2">
    <source>
        <dbReference type="ARBA" id="ARBA00011081"/>
    </source>
</evidence>
<dbReference type="HAMAP" id="MF_00315">
    <property type="entry name" value="DXP_synth"/>
    <property type="match status" value="1"/>
</dbReference>
<feature type="binding site" evidence="10">
    <location>
        <position position="73"/>
    </location>
    <ligand>
        <name>thiamine diphosphate</name>
        <dbReference type="ChEBI" id="CHEBI:58937"/>
    </ligand>
</feature>
<evidence type="ECO:0000256" key="6">
    <source>
        <dbReference type="ARBA" id="ARBA00022842"/>
    </source>
</evidence>
<evidence type="ECO:0000313" key="12">
    <source>
        <dbReference type="EMBL" id="MDP9824516.1"/>
    </source>
</evidence>
<dbReference type="RefSeq" id="WP_307237228.1">
    <property type="nucleotide sequence ID" value="NZ_JAUSQZ010000001.1"/>
</dbReference>
<comment type="subunit">
    <text evidence="3 10">Homodimer.</text>
</comment>
<dbReference type="NCBIfam" id="TIGR00204">
    <property type="entry name" value="dxs"/>
    <property type="match status" value="1"/>
</dbReference>
<keyword evidence="6 10" id="KW-0460">Magnesium</keyword>
<dbReference type="EMBL" id="JAUSQZ010000001">
    <property type="protein sequence ID" value="MDP9824516.1"/>
    <property type="molecule type" value="Genomic_DNA"/>
</dbReference>
<sequence>MVALKDIHGPDDLRALDETQLTDLAQQIRTFLIREVSRTGGHLGPNLGVVELTMAVHRVFESPHDQIVFDTGHQSYVHKLLTGRHDFSALKRKGGLSGYPSRAESEHDIVESSHASSSLSWADGLAKANQLTGRGDRHVVAVIGDGALTGGMAWEALNNIAVGRERNLVIVVNDNERSYAPTIGGLSERLATLRTLNSYEKALDLGKSVLQRGGAPGRLAYGTLHGMKKGIKDIVAPQGMFEDLGIKYVGPVDGHDLEAMEFALGRAKGFGGPVIVHAITEKGRGYAPAREHEADQFHAIGVIDPETGKPVGGSGGGGPKWTGVFADEIVKIADERPDVVGITAAMLIPVGLHRFAEKHPDRVFDVGIAEQHAVASAAGMAHGGLHPVVAVYATFMNRAFDQVLMDVALHREGVTFVLDRAGVTGDDGASHNGMWDLSLLGLVPGIRIAAPRDATRLREELREAVAVEDGPTVLRFQKGQVAGELEATERVGGMDVLHREGDEDVLVVTVGSMAGLGLAVAQRLNQQGIGVTVVDPRWVVPVDAAMPALAARHQLVVVVEDNGVAGGIGTRIGAALAQARVATAVRGFGIPQEFLDHASRSEVLEQVGLTAQEVSREVVEHFSRQSEPALQDVPRA</sequence>
<feature type="binding site" evidence="10">
    <location>
        <position position="145"/>
    </location>
    <ligand>
        <name>Mg(2+)</name>
        <dbReference type="ChEBI" id="CHEBI:18420"/>
    </ligand>
</feature>
<keyword evidence="4 10" id="KW-0808">Transferase</keyword>
<dbReference type="NCBIfam" id="NF003933">
    <property type="entry name" value="PRK05444.2-2"/>
    <property type="match status" value="1"/>
</dbReference>
<dbReference type="Pfam" id="PF02780">
    <property type="entry name" value="Transketolase_C"/>
    <property type="match status" value="1"/>
</dbReference>
<dbReference type="InterPro" id="IPR029061">
    <property type="entry name" value="THDP-binding"/>
</dbReference>
<dbReference type="PROSITE" id="PS00802">
    <property type="entry name" value="TRANSKETOLASE_2"/>
    <property type="match status" value="1"/>
</dbReference>
<keyword evidence="7 10" id="KW-0784">Thiamine biosynthesis</keyword>
<evidence type="ECO:0000256" key="5">
    <source>
        <dbReference type="ARBA" id="ARBA00022723"/>
    </source>
</evidence>
<reference evidence="12 13" key="1">
    <citation type="submission" date="2023-07" db="EMBL/GenBank/DDBJ databases">
        <title>Sequencing the genomes of 1000 actinobacteria strains.</title>
        <authorList>
            <person name="Klenk H.-P."/>
        </authorList>
    </citation>
    <scope>NUCLEOTIDE SEQUENCE [LARGE SCALE GENOMIC DNA]</scope>
    <source>
        <strain evidence="12 13">DSM 44388</strain>
    </source>
</reference>
<evidence type="ECO:0000256" key="8">
    <source>
        <dbReference type="ARBA" id="ARBA00023052"/>
    </source>
</evidence>
<feature type="binding site" evidence="10">
    <location>
        <begin position="113"/>
        <end position="115"/>
    </location>
    <ligand>
        <name>thiamine diphosphate</name>
        <dbReference type="ChEBI" id="CHEBI:58937"/>
    </ligand>
</feature>
<dbReference type="EC" id="2.2.1.7" evidence="10"/>
<dbReference type="InterPro" id="IPR005475">
    <property type="entry name" value="Transketolase-like_Pyr-bd"/>
</dbReference>
<dbReference type="CDD" id="cd07033">
    <property type="entry name" value="TPP_PYR_DXS_TK_like"/>
    <property type="match status" value="1"/>
</dbReference>
<evidence type="ECO:0000256" key="3">
    <source>
        <dbReference type="ARBA" id="ARBA00011738"/>
    </source>
</evidence>
<evidence type="ECO:0000256" key="7">
    <source>
        <dbReference type="ARBA" id="ARBA00022977"/>
    </source>
</evidence>
<keyword evidence="8 10" id="KW-0786">Thiamine pyrophosphate</keyword>
<dbReference type="InterPro" id="IPR005477">
    <property type="entry name" value="Dxylulose-5-P_synthase"/>
</dbReference>
<dbReference type="Gene3D" id="3.40.50.970">
    <property type="match status" value="2"/>
</dbReference>
<evidence type="ECO:0000256" key="10">
    <source>
        <dbReference type="HAMAP-Rule" id="MF_00315"/>
    </source>
</evidence>
<comment type="catalytic activity">
    <reaction evidence="10">
        <text>D-glyceraldehyde 3-phosphate + pyruvate + H(+) = 1-deoxy-D-xylulose 5-phosphate + CO2</text>
        <dbReference type="Rhea" id="RHEA:12605"/>
        <dbReference type="ChEBI" id="CHEBI:15361"/>
        <dbReference type="ChEBI" id="CHEBI:15378"/>
        <dbReference type="ChEBI" id="CHEBI:16526"/>
        <dbReference type="ChEBI" id="CHEBI:57792"/>
        <dbReference type="ChEBI" id="CHEBI:59776"/>
        <dbReference type="EC" id="2.2.1.7"/>
    </reaction>
</comment>
<keyword evidence="9 10" id="KW-0414">Isoprene biosynthesis</keyword>
<dbReference type="SMART" id="SM00861">
    <property type="entry name" value="Transket_pyr"/>
    <property type="match status" value="1"/>
</dbReference>
<name>A0ABT9NVR4_9ACTN</name>
<dbReference type="GO" id="GO:0008661">
    <property type="term" value="F:1-deoxy-D-xylulose-5-phosphate synthase activity"/>
    <property type="evidence" value="ECO:0007669"/>
    <property type="project" value="UniProtKB-EC"/>
</dbReference>
<protein>
    <recommendedName>
        <fullName evidence="10">1-deoxy-D-xylulose-5-phosphate synthase</fullName>
        <ecNumber evidence="10">2.2.1.7</ecNumber>
    </recommendedName>
    <alternativeName>
        <fullName evidence="10">1-deoxyxylulose-5-phosphate synthase</fullName>
        <shortName evidence="10">DXP synthase</shortName>
        <shortName evidence="10">DXPS</shortName>
    </alternativeName>
</protein>
<dbReference type="CDD" id="cd02007">
    <property type="entry name" value="TPP_DXS"/>
    <property type="match status" value="1"/>
</dbReference>
<dbReference type="InterPro" id="IPR033248">
    <property type="entry name" value="Transketolase_C"/>
</dbReference>
<dbReference type="InterPro" id="IPR009014">
    <property type="entry name" value="Transketo_C/PFOR_II"/>
</dbReference>
<dbReference type="Pfam" id="PF02779">
    <property type="entry name" value="Transket_pyr"/>
    <property type="match status" value="1"/>
</dbReference>
<comment type="cofactor">
    <cofactor evidence="10">
        <name>Mg(2+)</name>
        <dbReference type="ChEBI" id="CHEBI:18420"/>
    </cofactor>
    <text evidence="10">Binds 1 Mg(2+) ion per subunit.</text>
</comment>
<evidence type="ECO:0000256" key="9">
    <source>
        <dbReference type="ARBA" id="ARBA00023229"/>
    </source>
</evidence>
<keyword evidence="13" id="KW-1185">Reference proteome</keyword>